<dbReference type="EMBL" id="LT629799">
    <property type="protein sequence ID" value="SDU88644.1"/>
    <property type="molecule type" value="Genomic_DNA"/>
</dbReference>
<keyword evidence="1" id="KW-1133">Transmembrane helix</keyword>
<evidence type="ECO:0008006" key="4">
    <source>
        <dbReference type="Google" id="ProtNLM"/>
    </source>
</evidence>
<feature type="transmembrane region" description="Helical" evidence="1">
    <location>
        <begin position="12"/>
        <end position="32"/>
    </location>
</feature>
<keyword evidence="1" id="KW-0472">Membrane</keyword>
<evidence type="ECO:0000256" key="1">
    <source>
        <dbReference type="SAM" id="Phobius"/>
    </source>
</evidence>
<evidence type="ECO:0000313" key="3">
    <source>
        <dbReference type="Proteomes" id="UP000198825"/>
    </source>
</evidence>
<dbReference type="STRING" id="546874.SAMN04488544_1462"/>
<reference evidence="3" key="1">
    <citation type="submission" date="2016-10" db="EMBL/GenBank/DDBJ databases">
        <authorList>
            <person name="Varghese N."/>
            <person name="Submissions S."/>
        </authorList>
    </citation>
    <scope>NUCLEOTIDE SEQUENCE [LARGE SCALE GENOMIC DNA]</scope>
    <source>
        <strain evidence="3">DSM 21743</strain>
    </source>
</reference>
<sequence>MVNAAQLAYRPVGILTGIAAGAVAGAIFKQVWKRVARQDDAPDALQSEYTLARVIVAATIQGAIFAAVKATVDRLGAQGFQKLTGEWPGD</sequence>
<gene>
    <name evidence="2" type="ORF">SAMN04488544_1462</name>
</gene>
<keyword evidence="3" id="KW-1185">Reference proteome</keyword>
<dbReference type="Pfam" id="PF14019">
    <property type="entry name" value="DUF4235"/>
    <property type="match status" value="1"/>
</dbReference>
<dbReference type="RefSeq" id="WP_091073869.1">
    <property type="nucleotide sequence ID" value="NZ_LT629799.1"/>
</dbReference>
<feature type="transmembrane region" description="Helical" evidence="1">
    <location>
        <begin position="52"/>
        <end position="72"/>
    </location>
</feature>
<evidence type="ECO:0000313" key="2">
    <source>
        <dbReference type="EMBL" id="SDU88644.1"/>
    </source>
</evidence>
<dbReference type="OrthoDB" id="5244650at2"/>
<proteinExistence type="predicted"/>
<organism evidence="2 3">
    <name type="scientific">Microlunatus sagamiharensis</name>
    <dbReference type="NCBI Taxonomy" id="546874"/>
    <lineage>
        <taxon>Bacteria</taxon>
        <taxon>Bacillati</taxon>
        <taxon>Actinomycetota</taxon>
        <taxon>Actinomycetes</taxon>
        <taxon>Propionibacteriales</taxon>
        <taxon>Propionibacteriaceae</taxon>
        <taxon>Microlunatus</taxon>
    </lineage>
</organism>
<accession>A0A1H2M6A0</accession>
<name>A0A1H2M6A0_9ACTN</name>
<dbReference type="InterPro" id="IPR025329">
    <property type="entry name" value="DUF4235"/>
</dbReference>
<keyword evidence="1" id="KW-0812">Transmembrane</keyword>
<dbReference type="Proteomes" id="UP000198825">
    <property type="component" value="Chromosome I"/>
</dbReference>
<protein>
    <recommendedName>
        <fullName evidence="4">DUF4235 domain-containing protein</fullName>
    </recommendedName>
</protein>
<dbReference type="AlphaFoldDB" id="A0A1H2M6A0"/>